<sequence>MSADLPMLKDVEKSLRPTVKVADPDFEASSIANCTLCIEIDESRFRFCFIQSDTMRCLWLEDYAFDTFLNEEEYLDKLKTIALEHPHLLSDQWKDVRVAVNTHDFTMVPVSLYRREYAGDYLQMATGHETSEKDRVLSHLVPYVNAQTVFTIPNKWSDWLLGLFPLQHIEFYHLSSPLVIGTVVSHSEYEEKKLLTIHMEENHFTLIYSDNKQLRFCNRFPYQNPLELTYLVLFSMNQLEVLPDEVKVKLYGEITPYSDIYIELAKFLPSLRFGIKPTTLTYVESFEDIPEHRYFALLNTYLVQS</sequence>
<proteinExistence type="predicted"/>
<protein>
    <recommendedName>
        <fullName evidence="3">DUF3822 family protein</fullName>
    </recommendedName>
</protein>
<dbReference type="EMBL" id="BMXF01000004">
    <property type="protein sequence ID" value="GHB80523.1"/>
    <property type="molecule type" value="Genomic_DNA"/>
</dbReference>
<dbReference type="InterPro" id="IPR024213">
    <property type="entry name" value="DUF3822"/>
</dbReference>
<keyword evidence="2" id="KW-1185">Reference proteome</keyword>
<dbReference type="Gene3D" id="3.30.420.250">
    <property type="match status" value="1"/>
</dbReference>
<reference evidence="1 2" key="1">
    <citation type="journal article" date="2014" name="Int. J. Syst. Evol. Microbiol.">
        <title>Complete genome sequence of Corynebacterium casei LMG S-19264T (=DSM 44701T), isolated from a smear-ripened cheese.</title>
        <authorList>
            <consortium name="US DOE Joint Genome Institute (JGI-PGF)"/>
            <person name="Walter F."/>
            <person name="Albersmeier A."/>
            <person name="Kalinowski J."/>
            <person name="Ruckert C."/>
        </authorList>
    </citation>
    <scope>NUCLEOTIDE SEQUENCE [LARGE SCALE GENOMIC DNA]</scope>
    <source>
        <strain evidence="1 2">KCTC 12866</strain>
    </source>
</reference>
<dbReference type="RefSeq" id="WP_377242670.1">
    <property type="nucleotide sequence ID" value="NZ_JBHMDR010000010.1"/>
</dbReference>
<gene>
    <name evidence="1" type="ORF">GCM10007390_38580</name>
</gene>
<dbReference type="Proteomes" id="UP000598271">
    <property type="component" value="Unassembled WGS sequence"/>
</dbReference>
<dbReference type="Gene3D" id="3.30.420.260">
    <property type="match status" value="1"/>
</dbReference>
<evidence type="ECO:0000313" key="1">
    <source>
        <dbReference type="EMBL" id="GHB80523.1"/>
    </source>
</evidence>
<name>A0A8J3GBA9_9BACT</name>
<evidence type="ECO:0000313" key="2">
    <source>
        <dbReference type="Proteomes" id="UP000598271"/>
    </source>
</evidence>
<comment type="caution">
    <text evidence="1">The sequence shown here is derived from an EMBL/GenBank/DDBJ whole genome shotgun (WGS) entry which is preliminary data.</text>
</comment>
<evidence type="ECO:0008006" key="3">
    <source>
        <dbReference type="Google" id="ProtNLM"/>
    </source>
</evidence>
<dbReference type="AlphaFoldDB" id="A0A8J3GBA9"/>
<organism evidence="1 2">
    <name type="scientific">Persicitalea jodogahamensis</name>
    <dbReference type="NCBI Taxonomy" id="402147"/>
    <lineage>
        <taxon>Bacteria</taxon>
        <taxon>Pseudomonadati</taxon>
        <taxon>Bacteroidota</taxon>
        <taxon>Cytophagia</taxon>
        <taxon>Cytophagales</taxon>
        <taxon>Spirosomataceae</taxon>
        <taxon>Persicitalea</taxon>
    </lineage>
</organism>
<accession>A0A8J3GBA9</accession>
<dbReference type="CDD" id="cd24013">
    <property type="entry name" value="ASKHA_ATPase_BT3980-like"/>
    <property type="match status" value="1"/>
</dbReference>
<dbReference type="Pfam" id="PF12864">
    <property type="entry name" value="DUF3822"/>
    <property type="match status" value="1"/>
</dbReference>